<dbReference type="AlphaFoldDB" id="C6SLU3"/>
<name>C6SLU3_NEIME</name>
<sequence length="43" mass="4577">MGNGFVAVCRFDQGAAVEGAGVGFLKNSVLNILFQMKEMPSEN</sequence>
<protein>
    <submittedName>
        <fullName evidence="1">Uncharacterized protein</fullName>
    </submittedName>
</protein>
<accession>C6SLU3</accession>
<proteinExistence type="predicted"/>
<reference evidence="1" key="1">
    <citation type="journal article" date="2008" name="Proc. Natl. Acad. Sci. U.S.A.">
        <title>Whole-genome comparison of disease and carriage strains provides insights into virulence evolution in Neisseria meningitidis.</title>
        <authorList>
            <person name="Schoen C."/>
            <person name="Blom J."/>
            <person name="Claus H."/>
            <person name="Schramm-Glueck A."/>
            <person name="Brandt P."/>
            <person name="Mueller T."/>
            <person name="Goesmann A."/>
            <person name="Joseph B."/>
            <person name="Konietzny S."/>
            <person name="Kurzai O."/>
            <person name="Schmitt C."/>
            <person name="Friedrich T."/>
            <person name="Linke B."/>
            <person name="Vogel U."/>
            <person name="Frosch M."/>
        </authorList>
    </citation>
    <scope>NUCLEOTIDE SEQUENCE</scope>
    <source>
        <strain evidence="1">Alpha275</strain>
    </source>
</reference>
<gene>
    <name evidence="1" type="ORF">NMW_1921</name>
</gene>
<dbReference type="EMBL" id="AM889138">
    <property type="protein sequence ID" value="CBA09308.1"/>
    <property type="molecule type" value="Genomic_DNA"/>
</dbReference>
<organism evidence="1">
    <name type="scientific">Neisseria meningitidis alpha275</name>
    <dbReference type="NCBI Taxonomy" id="295996"/>
    <lineage>
        <taxon>Bacteria</taxon>
        <taxon>Pseudomonadati</taxon>
        <taxon>Pseudomonadota</taxon>
        <taxon>Betaproteobacteria</taxon>
        <taxon>Neisseriales</taxon>
        <taxon>Neisseriaceae</taxon>
        <taxon>Neisseria</taxon>
    </lineage>
</organism>
<evidence type="ECO:0000313" key="1">
    <source>
        <dbReference type="EMBL" id="CBA09308.1"/>
    </source>
</evidence>